<dbReference type="EMBL" id="JBHRYQ010000001">
    <property type="protein sequence ID" value="MFC3810051.1"/>
    <property type="molecule type" value="Genomic_DNA"/>
</dbReference>
<proteinExistence type="predicted"/>
<organism evidence="2 3">
    <name type="scientific">Lacihabitans lacunae</name>
    <dbReference type="NCBI Taxonomy" id="1028214"/>
    <lineage>
        <taxon>Bacteria</taxon>
        <taxon>Pseudomonadati</taxon>
        <taxon>Bacteroidota</taxon>
        <taxon>Cytophagia</taxon>
        <taxon>Cytophagales</taxon>
        <taxon>Leadbetterellaceae</taxon>
        <taxon>Lacihabitans</taxon>
    </lineage>
</organism>
<dbReference type="CDD" id="cd00077">
    <property type="entry name" value="HDc"/>
    <property type="match status" value="1"/>
</dbReference>
<dbReference type="Pfam" id="PF19276">
    <property type="entry name" value="HD_assoc_2"/>
    <property type="match status" value="1"/>
</dbReference>
<accession>A0ABV7YVF3</accession>
<name>A0ABV7YVF3_9BACT</name>
<dbReference type="RefSeq" id="WP_379835826.1">
    <property type="nucleotide sequence ID" value="NZ_JBHRYQ010000001.1"/>
</dbReference>
<dbReference type="Proteomes" id="UP001595616">
    <property type="component" value="Unassembled WGS sequence"/>
</dbReference>
<dbReference type="PANTHER" id="PTHR11373">
    <property type="entry name" value="DEOXYNUCLEOSIDE TRIPHOSPHATE TRIPHOSPHOHYDROLASE"/>
    <property type="match status" value="1"/>
</dbReference>
<dbReference type="InterPro" id="IPR045509">
    <property type="entry name" value="HD_assoc_2"/>
</dbReference>
<dbReference type="SMART" id="SM00471">
    <property type="entry name" value="HDc"/>
    <property type="match status" value="1"/>
</dbReference>
<dbReference type="PROSITE" id="PS51831">
    <property type="entry name" value="HD"/>
    <property type="match status" value="1"/>
</dbReference>
<evidence type="ECO:0000313" key="3">
    <source>
        <dbReference type="Proteomes" id="UP001595616"/>
    </source>
</evidence>
<evidence type="ECO:0000313" key="2">
    <source>
        <dbReference type="EMBL" id="MFC3810051.1"/>
    </source>
</evidence>
<dbReference type="Gene3D" id="1.10.3210.10">
    <property type="entry name" value="Hypothetical protein af1432"/>
    <property type="match status" value="1"/>
</dbReference>
<dbReference type="PANTHER" id="PTHR11373:SF4">
    <property type="entry name" value="DEOXYNUCLEOSIDE TRIPHOSPHATE TRIPHOSPHOHYDROLASE SAMHD1"/>
    <property type="match status" value="1"/>
</dbReference>
<reference evidence="3" key="1">
    <citation type="journal article" date="2019" name="Int. J. Syst. Evol. Microbiol.">
        <title>The Global Catalogue of Microorganisms (GCM) 10K type strain sequencing project: providing services to taxonomists for standard genome sequencing and annotation.</title>
        <authorList>
            <consortium name="The Broad Institute Genomics Platform"/>
            <consortium name="The Broad Institute Genome Sequencing Center for Infectious Disease"/>
            <person name="Wu L."/>
            <person name="Ma J."/>
        </authorList>
    </citation>
    <scope>NUCLEOTIDE SEQUENCE [LARGE SCALE GENOMIC DNA]</scope>
    <source>
        <strain evidence="3">CECT 7956</strain>
    </source>
</reference>
<protein>
    <submittedName>
        <fullName evidence="2">HD domain-containing protein</fullName>
    </submittedName>
</protein>
<feature type="domain" description="HD" evidence="1">
    <location>
        <begin position="65"/>
        <end position="167"/>
    </location>
</feature>
<evidence type="ECO:0000259" key="1">
    <source>
        <dbReference type="PROSITE" id="PS51831"/>
    </source>
</evidence>
<dbReference type="SUPFAM" id="SSF109604">
    <property type="entry name" value="HD-domain/PDEase-like"/>
    <property type="match status" value="1"/>
</dbReference>
<comment type="caution">
    <text evidence="2">The sequence shown here is derived from an EMBL/GenBank/DDBJ whole genome shotgun (WGS) entry which is preliminary data.</text>
</comment>
<dbReference type="InterPro" id="IPR050135">
    <property type="entry name" value="dGTPase-like"/>
</dbReference>
<sequence length="412" mass="47534">MTNKRKIFNDPVYGFVTIPSDLIFELVQHPYFQRLRRVKQLGMSELVYPGAIHSRFQHALGAMHLMNQALDTLQLKGIMIMDIEREAAQIAILLHDIGHGPFSHALEYSILDKVDHETISSLLMEKLNKEFNGNLSLALDMFKGSYHRKFFNQLISSQLDMDRMDYLNRDSFFTGVAEGTVGVDRIIKMLNVVDNELVVEEKGLLSVENFLVARRLMYWQVYLHKTCISAECMLINTIKRARFLIKNNTKLEVPKHLLPFFEKSVGAGDFKNNPNILEAFVKLDDHDIWYMLKSWQYHPDKILSYLSESILNRKLFKIKIGTNLDFAELKQEVFNDFTKAGIDSSDFEFLYSQNEISNSGYIPKSSNIKILMKNGTIQEVSEASDLPTIKALGNIVKKNYLCYAKDVYLQFN</sequence>
<keyword evidence="3" id="KW-1185">Reference proteome</keyword>
<dbReference type="InterPro" id="IPR003607">
    <property type="entry name" value="HD/PDEase_dom"/>
</dbReference>
<dbReference type="Pfam" id="PF01966">
    <property type="entry name" value="HD"/>
    <property type="match status" value="1"/>
</dbReference>
<gene>
    <name evidence="2" type="ORF">ACFOOI_05260</name>
</gene>
<dbReference type="InterPro" id="IPR006674">
    <property type="entry name" value="HD_domain"/>
</dbReference>